<dbReference type="Gene3D" id="3.30.460.10">
    <property type="entry name" value="Beta Polymerase, domain 2"/>
    <property type="match status" value="1"/>
</dbReference>
<dbReference type="Proteomes" id="UP001595979">
    <property type="component" value="Unassembled WGS sequence"/>
</dbReference>
<dbReference type="SUPFAM" id="SSF81301">
    <property type="entry name" value="Nucleotidyltransferase"/>
    <property type="match status" value="1"/>
</dbReference>
<gene>
    <name evidence="2" type="ORF">ACFPQ6_07700</name>
</gene>
<dbReference type="InterPro" id="IPR043519">
    <property type="entry name" value="NT_sf"/>
</dbReference>
<evidence type="ECO:0000313" key="2">
    <source>
        <dbReference type="EMBL" id="MFC5848194.1"/>
    </source>
</evidence>
<dbReference type="Pfam" id="PF21418">
    <property type="entry name" value="LinB-like_C"/>
    <property type="match status" value="1"/>
</dbReference>
<evidence type="ECO:0000313" key="3">
    <source>
        <dbReference type="Proteomes" id="UP001595979"/>
    </source>
</evidence>
<proteinExistence type="predicted"/>
<accession>A0ABW1DIS7</accession>
<keyword evidence="3" id="KW-1185">Reference proteome</keyword>
<dbReference type="Gene3D" id="1.20.120.330">
    <property type="entry name" value="Nucleotidyltransferases domain 2"/>
    <property type="match status" value="1"/>
</dbReference>
<organism evidence="2 3">
    <name type="scientific">Deinococcus petrolearius</name>
    <dbReference type="NCBI Taxonomy" id="1751295"/>
    <lineage>
        <taxon>Bacteria</taxon>
        <taxon>Thermotogati</taxon>
        <taxon>Deinococcota</taxon>
        <taxon>Deinococci</taxon>
        <taxon>Deinococcales</taxon>
        <taxon>Deinococcaceae</taxon>
        <taxon>Deinococcus</taxon>
    </lineage>
</organism>
<protein>
    <recommendedName>
        <fullName evidence="1">Lincosamide nucleotidyltransferase-like C-terminal domain-containing protein</fullName>
    </recommendedName>
</protein>
<feature type="domain" description="Lincosamide nucleotidyltransferase-like C-terminal" evidence="1">
    <location>
        <begin position="156"/>
        <end position="247"/>
    </location>
</feature>
<dbReference type="EMBL" id="JBHSOH010000006">
    <property type="protein sequence ID" value="MFC5848194.1"/>
    <property type="molecule type" value="Genomic_DNA"/>
</dbReference>
<comment type="caution">
    <text evidence="2">The sequence shown here is derived from an EMBL/GenBank/DDBJ whole genome shotgun (WGS) entry which is preliminary data.</text>
</comment>
<name>A0ABW1DIS7_9DEIO</name>
<evidence type="ECO:0000259" key="1">
    <source>
        <dbReference type="Pfam" id="PF21418"/>
    </source>
</evidence>
<dbReference type="InterPro" id="IPR048495">
    <property type="entry name" value="LinB-like_C"/>
</dbReference>
<reference evidence="3" key="1">
    <citation type="journal article" date="2019" name="Int. J. Syst. Evol. Microbiol.">
        <title>The Global Catalogue of Microorganisms (GCM) 10K type strain sequencing project: providing services to taxonomists for standard genome sequencing and annotation.</title>
        <authorList>
            <consortium name="The Broad Institute Genomics Platform"/>
            <consortium name="The Broad Institute Genome Sequencing Center for Infectious Disease"/>
            <person name="Wu L."/>
            <person name="Ma J."/>
        </authorList>
    </citation>
    <scope>NUCLEOTIDE SEQUENCE [LARGE SCALE GENOMIC DNA]</scope>
    <source>
        <strain evidence="3">CGMCC 1.15053</strain>
    </source>
</reference>
<dbReference type="RefSeq" id="WP_380047998.1">
    <property type="nucleotide sequence ID" value="NZ_JBHSOH010000006.1"/>
</dbReference>
<sequence>MTPHLPRHQHLDRLIREAARNDPRITHALAYGSFTQGAADGFSDLEYFVYLPGPARLDVRAWVEAALHGSPFVVRHFFVNDFGTPNFVLNGLLRLELHAEAPARLADVAGWPAAHADPARMLVKDTDGRLAAALRRLSTRGQPDPVAEAQGVLDRLLGWLAFGANVLARGERIRAHELLAWVQGGLLRLARLEDGQTGHWVNPSRLAEWELGGAVLERYARTTGPLGDLERHYAEAWAWTAELAARLGLHVPPELARDLSPEPRR</sequence>